<evidence type="ECO:0000313" key="13">
    <source>
        <dbReference type="Proteomes" id="UP000622017"/>
    </source>
</evidence>
<keyword evidence="3" id="KW-0600">Photoreceptor protein</keyword>
<dbReference type="EMBL" id="JACSCY010000016">
    <property type="protein sequence ID" value="MBC6612609.1"/>
    <property type="molecule type" value="Genomic_DNA"/>
</dbReference>
<protein>
    <submittedName>
        <fullName evidence="12">Bacteriorhodopsin</fullName>
    </submittedName>
</protein>
<dbReference type="RefSeq" id="WP_187320837.1">
    <property type="nucleotide sequence ID" value="NZ_JACSCY010000016.1"/>
</dbReference>
<feature type="transmembrane region" description="Helical" evidence="11">
    <location>
        <begin position="207"/>
        <end position="228"/>
    </location>
</feature>
<keyword evidence="9 11" id="KW-0472">Membrane</keyword>
<dbReference type="InterPro" id="IPR018229">
    <property type="entry name" value="Rhodopsin_retinal_BS"/>
</dbReference>
<comment type="similarity">
    <text evidence="2">Belongs to the archaeal/bacterial/fungal opsin family.</text>
</comment>
<keyword evidence="10" id="KW-0675">Receptor</keyword>
<gene>
    <name evidence="12" type="ORF">H8B15_16930</name>
</gene>
<sequence>MHLSDIFVPTAANVGVLSMVVYFFMLVAMYAFLANLIFTLTTHNSIVPEHRITRVMGAIIAAVAGLSYYFIQDYYRHMLADLSALGTEAERQELIRTSYNAIGQYRYMDWAVTTPLLLLKMVSMLRVEPAKAKGAITALLLADFFMVLTGYIGEQQLDAAGHILLGPKLFWGAVSTVGYLVVPFVLYRLWSRFREQAKPIERKSFKIIALSTVTTWGVYPLGYVLSVLDIDMNWVHLSFSVADIVNKVGLSVVVYLAGKTLLDERVPMEATQPAYQIN</sequence>
<keyword evidence="13" id="KW-1185">Reference proteome</keyword>
<organism evidence="12 13">
    <name type="scientific">Hymenobacter citatus</name>
    <dbReference type="NCBI Taxonomy" id="2763506"/>
    <lineage>
        <taxon>Bacteria</taxon>
        <taxon>Pseudomonadati</taxon>
        <taxon>Bacteroidota</taxon>
        <taxon>Cytophagia</taxon>
        <taxon>Cytophagales</taxon>
        <taxon>Hymenobacteraceae</taxon>
        <taxon>Hymenobacter</taxon>
    </lineage>
</organism>
<dbReference type="Proteomes" id="UP000622017">
    <property type="component" value="Unassembled WGS sequence"/>
</dbReference>
<feature type="transmembrane region" description="Helical" evidence="11">
    <location>
        <begin position="134"/>
        <end position="153"/>
    </location>
</feature>
<evidence type="ECO:0000313" key="12">
    <source>
        <dbReference type="EMBL" id="MBC6612609.1"/>
    </source>
</evidence>
<evidence type="ECO:0000256" key="5">
    <source>
        <dbReference type="ARBA" id="ARBA00022692"/>
    </source>
</evidence>
<dbReference type="PANTHER" id="PTHR28286">
    <property type="match status" value="1"/>
</dbReference>
<evidence type="ECO:0000256" key="4">
    <source>
        <dbReference type="ARBA" id="ARBA00022606"/>
    </source>
</evidence>
<feature type="transmembrane region" description="Helical" evidence="11">
    <location>
        <begin position="234"/>
        <end position="258"/>
    </location>
</feature>
<dbReference type="PANTHER" id="PTHR28286:SF2">
    <property type="entry name" value="BACTERIORHODOPSIN _OPSIN, NOPA (EUROFUNG)"/>
    <property type="match status" value="1"/>
</dbReference>
<dbReference type="Gene3D" id="1.20.1070.10">
    <property type="entry name" value="Rhodopsin 7-helix transmembrane proteins"/>
    <property type="match status" value="1"/>
</dbReference>
<keyword evidence="7 11" id="KW-1133">Transmembrane helix</keyword>
<accession>A0ABR7MNE7</accession>
<reference evidence="12 13" key="1">
    <citation type="submission" date="2020-08" db="EMBL/GenBank/DDBJ databases">
        <title>Hymenobacter sp.</title>
        <authorList>
            <person name="Kim M.K."/>
        </authorList>
    </citation>
    <scope>NUCLEOTIDE SEQUENCE [LARGE SCALE GENOMIC DNA]</scope>
    <source>
        <strain evidence="12 13">BT507</strain>
    </source>
</reference>
<dbReference type="SMART" id="SM01021">
    <property type="entry name" value="Bac_rhodopsin"/>
    <property type="match status" value="1"/>
</dbReference>
<proteinExistence type="inferred from homology"/>
<feature type="transmembrane region" description="Helical" evidence="11">
    <location>
        <begin position="52"/>
        <end position="71"/>
    </location>
</feature>
<evidence type="ECO:0000256" key="8">
    <source>
        <dbReference type="ARBA" id="ARBA00022991"/>
    </source>
</evidence>
<comment type="caution">
    <text evidence="12">The sequence shown here is derived from an EMBL/GenBank/DDBJ whole genome shotgun (WGS) entry which is preliminary data.</text>
</comment>
<evidence type="ECO:0000256" key="6">
    <source>
        <dbReference type="ARBA" id="ARBA00022925"/>
    </source>
</evidence>
<dbReference type="InterPro" id="IPR001425">
    <property type="entry name" value="Arc/bac/fun_rhodopsins"/>
</dbReference>
<evidence type="ECO:0000256" key="10">
    <source>
        <dbReference type="ARBA" id="ARBA00023170"/>
    </source>
</evidence>
<evidence type="ECO:0000256" key="9">
    <source>
        <dbReference type="ARBA" id="ARBA00023136"/>
    </source>
</evidence>
<dbReference type="Pfam" id="PF01036">
    <property type="entry name" value="Bac_rhodopsin"/>
    <property type="match status" value="1"/>
</dbReference>
<dbReference type="PROSITE" id="PS00950">
    <property type="entry name" value="BACTERIAL_OPSIN_1"/>
    <property type="match status" value="1"/>
</dbReference>
<keyword evidence="8" id="KW-0157">Chromophore</keyword>
<keyword evidence="4" id="KW-0716">Sensory transduction</keyword>
<name>A0ABR7MNE7_9BACT</name>
<evidence type="ECO:0000256" key="3">
    <source>
        <dbReference type="ARBA" id="ARBA00022543"/>
    </source>
</evidence>
<feature type="transmembrane region" description="Helical" evidence="11">
    <location>
        <begin position="20"/>
        <end position="40"/>
    </location>
</feature>
<comment type="subcellular location">
    <subcellularLocation>
        <location evidence="1">Membrane</location>
        <topology evidence="1">Multi-pass membrane protein</topology>
    </subcellularLocation>
</comment>
<keyword evidence="5 11" id="KW-0812">Transmembrane</keyword>
<keyword evidence="6" id="KW-0681">Retinal protein</keyword>
<evidence type="ECO:0000256" key="1">
    <source>
        <dbReference type="ARBA" id="ARBA00004141"/>
    </source>
</evidence>
<evidence type="ECO:0000256" key="2">
    <source>
        <dbReference type="ARBA" id="ARBA00008130"/>
    </source>
</evidence>
<evidence type="ECO:0000256" key="7">
    <source>
        <dbReference type="ARBA" id="ARBA00022989"/>
    </source>
</evidence>
<feature type="transmembrane region" description="Helical" evidence="11">
    <location>
        <begin position="169"/>
        <end position="187"/>
    </location>
</feature>
<evidence type="ECO:0000256" key="11">
    <source>
        <dbReference type="SAM" id="Phobius"/>
    </source>
</evidence>
<dbReference type="SUPFAM" id="SSF81321">
    <property type="entry name" value="Family A G protein-coupled receptor-like"/>
    <property type="match status" value="1"/>
</dbReference>